<dbReference type="Proteomes" id="UP000595814">
    <property type="component" value="Chromosome"/>
</dbReference>
<gene>
    <name evidence="1" type="ORF">JFY71_00530</name>
</gene>
<sequence>MKKKIISLLLVIGLLFTGCKNTTSKSSEKVVLDNEKELAKNVIMIIPDGMSVDVLALARWYNGGKELNVDSLANGLVRTYSGNAAITDSAAASTALATGNKSENGRIGVLGEEYTMPGIEKVAEEDKSKPVASVLEGAKLQGKATGLVATCEIMHATPAGYSSHSLDRNDYNTIGEQQVYQNMDVVISGGSKFLSPEEREDKEDLKKIINEKDYNYVESKEELEKVKEGKVWAMLAETALPYDMDKNEDDISLAEMTSKAIELLSKDEDGFFLMVEASKIDWAAHANDPIGIISDALAYDEAVGVALDYAEENKETVVISVTDHANSGITLGNRTDERKNISEYMEPLSKAKLTGEGVENKLKENPEKIEETIAEYFGITDLSEEEIAEIEKAEEGTLNAIIGPMIAERSGIGFTSGNHTGGEVPLFIYTPEKVEKLSGTIENTDIPKYIAKVFGFDLKEVTDTLFVNAKEEFEKIGAKININTSDENNPVLEVTKDNTKIEFPENKNIAIKDGKTIELTGVTVYNGKDFYLSKDAIELVK</sequence>
<dbReference type="EMBL" id="CP066744">
    <property type="protein sequence ID" value="QQK08056.1"/>
    <property type="molecule type" value="Genomic_DNA"/>
</dbReference>
<protein>
    <submittedName>
        <fullName evidence="1">Alkaline phosphatase</fullName>
    </submittedName>
</protein>
<evidence type="ECO:0000313" key="2">
    <source>
        <dbReference type="Proteomes" id="UP000595814"/>
    </source>
</evidence>
<name>A0AC61MVG9_9FIRM</name>
<organism evidence="1 2">
    <name type="scientific">Miniphocaeibacter halophilus</name>
    <dbReference type="NCBI Taxonomy" id="2931922"/>
    <lineage>
        <taxon>Bacteria</taxon>
        <taxon>Bacillati</taxon>
        <taxon>Bacillota</taxon>
        <taxon>Tissierellia</taxon>
        <taxon>Tissierellales</taxon>
        <taxon>Peptoniphilaceae</taxon>
        <taxon>Miniphocaeibacter</taxon>
    </lineage>
</organism>
<reference evidence="1 2" key="1">
    <citation type="journal article" date="2022" name="Int. J. Syst. Evol. Microbiol.">
        <title>Miniphocaeibacter halophilus sp. nov., an ammonium-tolerant acetate-producing bacterium isolated from a biogas system.</title>
        <authorList>
            <person name="Schnurer A."/>
            <person name="Singh A."/>
            <person name="Bi S."/>
            <person name="Qiao W."/>
            <person name="Westerholm M."/>
        </authorList>
    </citation>
    <scope>NUCLEOTIDE SEQUENCE [LARGE SCALE GENOMIC DNA]</scope>
    <source>
        <strain evidence="1 2">AMB_01</strain>
    </source>
</reference>
<proteinExistence type="predicted"/>
<evidence type="ECO:0000313" key="1">
    <source>
        <dbReference type="EMBL" id="QQK08056.1"/>
    </source>
</evidence>
<keyword evidence="2" id="KW-1185">Reference proteome</keyword>
<accession>A0AC61MVG9</accession>